<keyword evidence="7" id="KW-0449">Lipoprotein</keyword>
<evidence type="ECO:0000259" key="8">
    <source>
        <dbReference type="Pfam" id="PF05504"/>
    </source>
</evidence>
<keyword evidence="4" id="KW-0732">Signal</keyword>
<dbReference type="PROSITE" id="PS51257">
    <property type="entry name" value="PROKAR_LIPOPROTEIN"/>
    <property type="match status" value="1"/>
</dbReference>
<comment type="caution">
    <text evidence="10">The sequence shown here is derived from an EMBL/GenBank/DDBJ whole genome shotgun (WGS) entry which is preliminary data.</text>
</comment>
<evidence type="ECO:0000256" key="2">
    <source>
        <dbReference type="ARBA" id="ARBA00007886"/>
    </source>
</evidence>
<evidence type="ECO:0000313" key="11">
    <source>
        <dbReference type="Proteomes" id="UP000602284"/>
    </source>
</evidence>
<evidence type="ECO:0000256" key="3">
    <source>
        <dbReference type="ARBA" id="ARBA00022544"/>
    </source>
</evidence>
<accession>A0ABS1J7J0</accession>
<evidence type="ECO:0000256" key="5">
    <source>
        <dbReference type="ARBA" id="ARBA00023136"/>
    </source>
</evidence>
<evidence type="ECO:0000256" key="1">
    <source>
        <dbReference type="ARBA" id="ARBA00004635"/>
    </source>
</evidence>
<dbReference type="Pfam" id="PF05504">
    <property type="entry name" value="Spore_GerAC"/>
    <property type="match status" value="1"/>
</dbReference>
<protein>
    <submittedName>
        <fullName evidence="10">Ger(X)C family spore germination protein</fullName>
    </submittedName>
</protein>
<organism evidence="10 11">
    <name type="scientific">Tumebacillus amylolyticus</name>
    <dbReference type="NCBI Taxonomy" id="2801339"/>
    <lineage>
        <taxon>Bacteria</taxon>
        <taxon>Bacillati</taxon>
        <taxon>Bacillota</taxon>
        <taxon>Bacilli</taxon>
        <taxon>Bacillales</taxon>
        <taxon>Alicyclobacillaceae</taxon>
        <taxon>Tumebacillus</taxon>
    </lineage>
</organism>
<evidence type="ECO:0000259" key="9">
    <source>
        <dbReference type="Pfam" id="PF25198"/>
    </source>
</evidence>
<evidence type="ECO:0000256" key="6">
    <source>
        <dbReference type="ARBA" id="ARBA00023139"/>
    </source>
</evidence>
<dbReference type="InterPro" id="IPR038501">
    <property type="entry name" value="Spore_GerAC_C_sf"/>
</dbReference>
<keyword evidence="3" id="KW-0309">Germination</keyword>
<keyword evidence="11" id="KW-1185">Reference proteome</keyword>
<dbReference type="Pfam" id="PF25198">
    <property type="entry name" value="Spore_GerAC_N"/>
    <property type="match status" value="1"/>
</dbReference>
<keyword evidence="5" id="KW-0472">Membrane</keyword>
<dbReference type="InterPro" id="IPR057336">
    <property type="entry name" value="GerAC_N"/>
</dbReference>
<evidence type="ECO:0000256" key="4">
    <source>
        <dbReference type="ARBA" id="ARBA00022729"/>
    </source>
</evidence>
<keyword evidence="6" id="KW-0564">Palmitate</keyword>
<dbReference type="NCBIfam" id="TIGR02887">
    <property type="entry name" value="spore_ger_x_C"/>
    <property type="match status" value="1"/>
</dbReference>
<feature type="domain" description="Spore germination GerAC-like C-terminal" evidence="8">
    <location>
        <begin position="241"/>
        <end position="409"/>
    </location>
</feature>
<dbReference type="InterPro" id="IPR046953">
    <property type="entry name" value="Spore_GerAC-like_C"/>
</dbReference>
<comment type="similarity">
    <text evidence="2">Belongs to the GerABKC lipoprotein family.</text>
</comment>
<dbReference type="Gene3D" id="3.30.300.210">
    <property type="entry name" value="Nutrient germinant receptor protein C, domain 3"/>
    <property type="match status" value="1"/>
</dbReference>
<dbReference type="PANTHER" id="PTHR35789">
    <property type="entry name" value="SPORE GERMINATION PROTEIN B3"/>
    <property type="match status" value="1"/>
</dbReference>
<dbReference type="PANTHER" id="PTHR35789:SF1">
    <property type="entry name" value="SPORE GERMINATION PROTEIN B3"/>
    <property type="match status" value="1"/>
</dbReference>
<evidence type="ECO:0000313" key="10">
    <source>
        <dbReference type="EMBL" id="MBL0386219.1"/>
    </source>
</evidence>
<name>A0ABS1J7J0_9BACL</name>
<sequence length="413" mass="45953">MKSSLWSRQGKKLLILLLLVPFFSGCWDRLEIEERANVLGISIDVEGKQAEHEEGEISHLKGRFPTPTNKMVRITAQIAVPGRIPLGPGGGATGGGGSGDQKPVWVVSVVGHTLDDAMMNLQQQLADRVFLSHLRVIILSEEYARQGVDNVNEYLRRNPEVRRAAWMFVSKGRAADTMQISPELERVPALYLMATLDHAVALGKFPNDFLGIFWSATSTLGQQPYLPYITIKEKNNIQIAGMAYFKGFRMVGIAKPLEIGFFMAVQGLNPGGYMASVPVPGSNESVMVRAEHRKSKIKVDLQNGRPHVTVNVYYEAGLDEKSSSNLQVDNSEILQKIEESASQGAKKAIVSLIKQTQEDEADIFGFGEQVRGKESKYWDENIQTQEKWCRMYKDIPVDVTVSSKIRRVGMTAR</sequence>
<gene>
    <name evidence="10" type="ORF">JJB07_06080</name>
</gene>
<dbReference type="RefSeq" id="WP_201632228.1">
    <property type="nucleotide sequence ID" value="NZ_JAEQNB010000001.1"/>
</dbReference>
<dbReference type="Proteomes" id="UP000602284">
    <property type="component" value="Unassembled WGS sequence"/>
</dbReference>
<proteinExistence type="inferred from homology"/>
<reference evidence="10 11" key="1">
    <citation type="submission" date="2021-01" db="EMBL/GenBank/DDBJ databases">
        <title>Tumebacillus sp. strain ITR2 16S ribosomal RNA gene Genome sequencing and assembly.</title>
        <authorList>
            <person name="Kang M."/>
        </authorList>
    </citation>
    <scope>NUCLEOTIDE SEQUENCE [LARGE SCALE GENOMIC DNA]</scope>
    <source>
        <strain evidence="10 11">ITR2</strain>
    </source>
</reference>
<dbReference type="EMBL" id="JAEQNB010000001">
    <property type="protein sequence ID" value="MBL0386219.1"/>
    <property type="molecule type" value="Genomic_DNA"/>
</dbReference>
<dbReference type="InterPro" id="IPR008844">
    <property type="entry name" value="Spore_GerAC-like"/>
</dbReference>
<evidence type="ECO:0000256" key="7">
    <source>
        <dbReference type="ARBA" id="ARBA00023288"/>
    </source>
</evidence>
<feature type="domain" description="Spore germination protein N-terminal" evidence="9">
    <location>
        <begin position="28"/>
        <end position="231"/>
    </location>
</feature>
<comment type="subcellular location">
    <subcellularLocation>
        <location evidence="1">Membrane</location>
        <topology evidence="1">Lipid-anchor</topology>
    </subcellularLocation>
</comment>